<name>A0ABP9LXJ5_9FLAO</name>
<dbReference type="Pfam" id="PF13561">
    <property type="entry name" value="adh_short_C2"/>
    <property type="match status" value="1"/>
</dbReference>
<dbReference type="EMBL" id="BAABHX010000002">
    <property type="protein sequence ID" value="GAA5087518.1"/>
    <property type="molecule type" value="Genomic_DNA"/>
</dbReference>
<dbReference type="PRINTS" id="PR00081">
    <property type="entry name" value="GDHRDH"/>
</dbReference>
<dbReference type="Proteomes" id="UP001500353">
    <property type="component" value="Unassembled WGS sequence"/>
</dbReference>
<dbReference type="Gene3D" id="3.40.50.720">
    <property type="entry name" value="NAD(P)-binding Rossmann-like Domain"/>
    <property type="match status" value="1"/>
</dbReference>
<organism evidence="3 4">
    <name type="scientific">Chryseobacterium ginsengisoli</name>
    <dbReference type="NCBI Taxonomy" id="363853"/>
    <lineage>
        <taxon>Bacteria</taxon>
        <taxon>Pseudomonadati</taxon>
        <taxon>Bacteroidota</taxon>
        <taxon>Flavobacteriia</taxon>
        <taxon>Flavobacteriales</taxon>
        <taxon>Weeksellaceae</taxon>
        <taxon>Chryseobacterium group</taxon>
        <taxon>Chryseobacterium</taxon>
    </lineage>
</organism>
<sequence length="261" mass="28136">MIHNLKNNSIMKNNLHGKTALITGSARGLGKAIAERYAALGANIVINYSRDKTSADEVVSNIQAMNVGVIAVQADVSKVADIEKLFNEAKNAFGKIDIIVANAGIEMVETPVTEFTEEQFDRLFSINTKGAYFTMQQAAKNIEDNGRIIYIASSTTAFPIPGMAVYGGSKTTPRYMVDVLSKEIGHRGVTVNSIIPFAVAHSGIFAEENSYPELRKSLIDSCPMGRLAEVEDVANIAEFFASDLSSFVNGQHLLVNGGANQ</sequence>
<dbReference type="InterPro" id="IPR036291">
    <property type="entry name" value="NAD(P)-bd_dom_sf"/>
</dbReference>
<comment type="caution">
    <text evidence="3">The sequence shown here is derived from an EMBL/GenBank/DDBJ whole genome shotgun (WGS) entry which is preliminary data.</text>
</comment>
<accession>A0ABP9LXJ5</accession>
<dbReference type="InterPro" id="IPR002347">
    <property type="entry name" value="SDR_fam"/>
</dbReference>
<gene>
    <name evidence="3" type="ORF">GCM10023210_10420</name>
</gene>
<dbReference type="PANTHER" id="PTHR48107:SF7">
    <property type="entry name" value="RE15974P"/>
    <property type="match status" value="1"/>
</dbReference>
<keyword evidence="4" id="KW-1185">Reference proteome</keyword>
<keyword evidence="2" id="KW-0560">Oxidoreductase</keyword>
<evidence type="ECO:0000313" key="3">
    <source>
        <dbReference type="EMBL" id="GAA5087518.1"/>
    </source>
</evidence>
<dbReference type="PANTHER" id="PTHR48107">
    <property type="entry name" value="NADPH-DEPENDENT ALDEHYDE REDUCTASE-LIKE PROTEIN, CHLOROPLASTIC-RELATED"/>
    <property type="match status" value="1"/>
</dbReference>
<proteinExistence type="inferred from homology"/>
<reference evidence="4" key="1">
    <citation type="journal article" date="2019" name="Int. J. Syst. Evol. Microbiol.">
        <title>The Global Catalogue of Microorganisms (GCM) 10K type strain sequencing project: providing services to taxonomists for standard genome sequencing and annotation.</title>
        <authorList>
            <consortium name="The Broad Institute Genomics Platform"/>
            <consortium name="The Broad Institute Genome Sequencing Center for Infectious Disease"/>
            <person name="Wu L."/>
            <person name="Ma J."/>
        </authorList>
    </citation>
    <scope>NUCLEOTIDE SEQUENCE [LARGE SCALE GENOMIC DNA]</scope>
    <source>
        <strain evidence="4">JCM 18019</strain>
    </source>
</reference>
<comment type="similarity">
    <text evidence="1">Belongs to the short-chain dehydrogenases/reductases (SDR) family.</text>
</comment>
<evidence type="ECO:0000313" key="4">
    <source>
        <dbReference type="Proteomes" id="UP001500353"/>
    </source>
</evidence>
<dbReference type="SUPFAM" id="SSF51735">
    <property type="entry name" value="NAD(P)-binding Rossmann-fold domains"/>
    <property type="match status" value="1"/>
</dbReference>
<evidence type="ECO:0000256" key="2">
    <source>
        <dbReference type="ARBA" id="ARBA00023002"/>
    </source>
</evidence>
<evidence type="ECO:0000256" key="1">
    <source>
        <dbReference type="ARBA" id="ARBA00006484"/>
    </source>
</evidence>
<protein>
    <submittedName>
        <fullName evidence="3">SDR family oxidoreductase</fullName>
    </submittedName>
</protein>